<comment type="caution">
    <text evidence="2">The sequence shown here is derived from an EMBL/GenBank/DDBJ whole genome shotgun (WGS) entry which is preliminary data.</text>
</comment>
<proteinExistence type="predicted"/>
<keyword evidence="3" id="KW-1185">Reference proteome</keyword>
<dbReference type="InterPro" id="IPR019861">
    <property type="entry name" value="PorP/SprF_Bacteroidetes"/>
</dbReference>
<dbReference type="Proteomes" id="UP000619078">
    <property type="component" value="Unassembled WGS sequence"/>
</dbReference>
<evidence type="ECO:0000256" key="1">
    <source>
        <dbReference type="SAM" id="SignalP"/>
    </source>
</evidence>
<organism evidence="2 3">
    <name type="scientific">Mucilaginibacter glaciei</name>
    <dbReference type="NCBI Taxonomy" id="2772109"/>
    <lineage>
        <taxon>Bacteria</taxon>
        <taxon>Pseudomonadati</taxon>
        <taxon>Bacteroidota</taxon>
        <taxon>Sphingobacteriia</taxon>
        <taxon>Sphingobacteriales</taxon>
        <taxon>Sphingobacteriaceae</taxon>
        <taxon>Mucilaginibacter</taxon>
    </lineage>
</organism>
<evidence type="ECO:0000313" key="3">
    <source>
        <dbReference type="Proteomes" id="UP000619078"/>
    </source>
</evidence>
<protein>
    <submittedName>
        <fullName evidence="2">Type IX secretion system membrane protein PorP/SprF</fullName>
    </submittedName>
</protein>
<dbReference type="Pfam" id="PF11751">
    <property type="entry name" value="PorP_SprF"/>
    <property type="match status" value="1"/>
</dbReference>
<dbReference type="EMBL" id="JACWMX010000001">
    <property type="protein sequence ID" value="MBD1392043.1"/>
    <property type="molecule type" value="Genomic_DNA"/>
</dbReference>
<feature type="chain" id="PRO_5037712428" evidence="1">
    <location>
        <begin position="22"/>
        <end position="325"/>
    </location>
</feature>
<evidence type="ECO:0000313" key="2">
    <source>
        <dbReference type="EMBL" id="MBD1392043.1"/>
    </source>
</evidence>
<sequence>MKRPNKYLLLMLLLYAVGAKAQQTIQLSQYMFNGLALNPAYAGYKDDWTINLSSRLQWTGFNGAPKTGTISADGLLNNDKKNVGIGVIATIDKLGPQNTSSFYANYAFRLRLNDEDTKRLSFGLAVGATQYTLDGSQFNATDGGDNSIPTASESKFTPDARLGIYYYAPKVYVGASVFNLLSATNLVADYTTLVRQVRTVYLTAGLLIPLTEYIDLKPSFMIKEDFKGPTNVDLTGYLAFSKSVWIGASYRTGVTTWKNNLKSGLQNLDAVAALAQVYVNNHFRIGYSFDFTVSKLAGYQSGSHELSLSFSLGNKKPRIVSPRYF</sequence>
<feature type="signal peptide" evidence="1">
    <location>
        <begin position="1"/>
        <end position="21"/>
    </location>
</feature>
<dbReference type="RefSeq" id="WP_191160542.1">
    <property type="nucleotide sequence ID" value="NZ_JACWMX010000001.1"/>
</dbReference>
<name>A0A926NMQ2_9SPHI</name>
<keyword evidence="1" id="KW-0732">Signal</keyword>
<accession>A0A926NMQ2</accession>
<dbReference type="AlphaFoldDB" id="A0A926NMQ2"/>
<reference evidence="2" key="1">
    <citation type="submission" date="2020-09" db="EMBL/GenBank/DDBJ databases">
        <title>Novel species of Mucilaginibacter isolated from a glacier on the Tibetan Plateau.</title>
        <authorList>
            <person name="Liu Q."/>
            <person name="Xin Y.-H."/>
        </authorList>
    </citation>
    <scope>NUCLEOTIDE SEQUENCE</scope>
    <source>
        <strain evidence="2">ZB1P21</strain>
    </source>
</reference>
<dbReference type="NCBIfam" id="TIGR03519">
    <property type="entry name" value="T9SS_PorP_fam"/>
    <property type="match status" value="1"/>
</dbReference>
<gene>
    <name evidence="2" type="ORF">IDJ76_02920</name>
</gene>